<dbReference type="KEGG" id="nah:F5544_10145"/>
<organism evidence="1 2">
    <name type="scientific">Nocardia arthritidis</name>
    <dbReference type="NCBI Taxonomy" id="228602"/>
    <lineage>
        <taxon>Bacteria</taxon>
        <taxon>Bacillati</taxon>
        <taxon>Actinomycetota</taxon>
        <taxon>Actinomycetes</taxon>
        <taxon>Mycobacteriales</taxon>
        <taxon>Nocardiaceae</taxon>
        <taxon>Nocardia</taxon>
    </lineage>
</organism>
<keyword evidence="2" id="KW-1185">Reference proteome</keyword>
<dbReference type="Proteomes" id="UP000503540">
    <property type="component" value="Chromosome"/>
</dbReference>
<accession>A0A6G9Y9U0</accession>
<dbReference type="EMBL" id="CP046172">
    <property type="protein sequence ID" value="QIS09928.1"/>
    <property type="molecule type" value="Genomic_DNA"/>
</dbReference>
<name>A0A6G9Y9U0_9NOCA</name>
<dbReference type="Gene3D" id="3.90.1140.10">
    <property type="entry name" value="Cyclic phosphodiesterase"/>
    <property type="match status" value="1"/>
</dbReference>
<proteinExistence type="predicted"/>
<dbReference type="InterPro" id="IPR009097">
    <property type="entry name" value="Cyclic_Pdiesterase"/>
</dbReference>
<evidence type="ECO:0008006" key="3">
    <source>
        <dbReference type="Google" id="ProtNLM"/>
    </source>
</evidence>
<evidence type="ECO:0000313" key="2">
    <source>
        <dbReference type="Proteomes" id="UP000503540"/>
    </source>
</evidence>
<sequence length="227" mass="25682">MRAQDDCREAELGRDPEETRQPVDMFMVDQLKRRWPVDWTKLHIYFVPDSAEIKPLVDAYRGIIDDVEFVSPQPDEWLHATLMVVDGIAARDVPGPQRAELVERLQRAAAEVPSFEVTCGPAVAGRSSIALDLVPDRDFTELRNRVTTAAGEIFGPEAVRYQNGRPHITLAYARGKGDSGPLQTRLRNATDRRAPLTVNNIRLVDVLVDFENLQFRWEELAVLSLHN</sequence>
<dbReference type="SUPFAM" id="SSF55144">
    <property type="entry name" value="LigT-like"/>
    <property type="match status" value="1"/>
</dbReference>
<evidence type="ECO:0000313" key="1">
    <source>
        <dbReference type="EMBL" id="QIS09928.1"/>
    </source>
</evidence>
<protein>
    <recommendedName>
        <fullName evidence="3">2'-5' RNA ligase family protein</fullName>
    </recommendedName>
</protein>
<gene>
    <name evidence="1" type="ORF">F5544_10145</name>
</gene>
<reference evidence="1 2" key="1">
    <citation type="journal article" date="2019" name="ACS Chem. Biol.">
        <title>Identification and Mobilization of a Cryptic Antibiotic Biosynthesis Gene Locus from a Human-Pathogenic Nocardia Isolate.</title>
        <authorList>
            <person name="Herisse M."/>
            <person name="Ishida K."/>
            <person name="Porter J.L."/>
            <person name="Howden B."/>
            <person name="Hertweck C."/>
            <person name="Stinear T.P."/>
            <person name="Pidot S.J."/>
        </authorList>
    </citation>
    <scope>NUCLEOTIDE SEQUENCE [LARGE SCALE GENOMIC DNA]</scope>
    <source>
        <strain evidence="1 2">AUSMDU00012717</strain>
    </source>
</reference>
<dbReference type="Pfam" id="PF13563">
    <property type="entry name" value="2_5_RNA_ligase2"/>
    <property type="match status" value="1"/>
</dbReference>
<dbReference type="AlphaFoldDB" id="A0A6G9Y9U0"/>